<organism evidence="1 2">
    <name type="scientific">Auriscalpium vulgare</name>
    <dbReference type="NCBI Taxonomy" id="40419"/>
    <lineage>
        <taxon>Eukaryota</taxon>
        <taxon>Fungi</taxon>
        <taxon>Dikarya</taxon>
        <taxon>Basidiomycota</taxon>
        <taxon>Agaricomycotina</taxon>
        <taxon>Agaricomycetes</taxon>
        <taxon>Russulales</taxon>
        <taxon>Auriscalpiaceae</taxon>
        <taxon>Auriscalpium</taxon>
    </lineage>
</organism>
<accession>A0ACB8S3R8</accession>
<protein>
    <submittedName>
        <fullName evidence="1">Uncharacterized protein</fullName>
    </submittedName>
</protein>
<evidence type="ECO:0000313" key="2">
    <source>
        <dbReference type="Proteomes" id="UP000814033"/>
    </source>
</evidence>
<name>A0ACB8S3R8_9AGAM</name>
<sequence>MAVPPRTMVYAGSDKSGATAVFVFALLSTLAVSLVLIRAAYVALHSMLWRRDANETSREAFFFRSQLGQYALCLLISNWLSSIGGMIEIDWITTGAVVTGSSCTAQGVLTQMGQFGSSYFIVAMGIHTFNSLVLRNRQPHWVGITIIALGVFGALAIGAIPAAVSDSVSGPLYAVVGLDCGVSRNYPVAHMLLYFLPIYLAAFLSTIFYSLIFLVLRGTLTINGGLKFKLNPQYRWRAQSGDFEEYQRFVSSIARSLLWFPTVYSFCMLPSSVVQLMDISGSPASVGAMSFALILVHINGVLNVLILINVLRVLGPAVRANSSSFMARSGDIEKNGSAAPAVHAAFAPRSIPRKTSRVPPPKPERQGSLDWRSSPFVSHHRANSSVDSTSRLLTPVQEHARSASAASMVSASSLQRKISPLADTILAPPPAAAQKEIPVVPQLHRLSVTEHSGPGGLPAAPRKMRSPVSREIVSPPQLPESPQDDQARDLFHEAFRPRADSSGSEYSPDRTSSGDGHSSLISMYLSRTSSTNAQLPTFPVNVRESHRGARGLQASASVTAVGGRPPVAPPLPTPPAVTSPALSSPSHYGGTEYASDSDIALSPPPLPPLPTFPRHTPLRTSIDSVRSSRALPTPPTMHSVPRRSLDETGGRPSVPGLHIRKASMASLNTVGRNASVRSNASISQAYGGYL</sequence>
<gene>
    <name evidence="1" type="ORF">FA95DRAFT_592040</name>
</gene>
<dbReference type="Proteomes" id="UP000814033">
    <property type="component" value="Unassembled WGS sequence"/>
</dbReference>
<reference evidence="1" key="1">
    <citation type="submission" date="2021-02" db="EMBL/GenBank/DDBJ databases">
        <authorList>
            <consortium name="DOE Joint Genome Institute"/>
            <person name="Ahrendt S."/>
            <person name="Looney B.P."/>
            <person name="Miyauchi S."/>
            <person name="Morin E."/>
            <person name="Drula E."/>
            <person name="Courty P.E."/>
            <person name="Chicoki N."/>
            <person name="Fauchery L."/>
            <person name="Kohler A."/>
            <person name="Kuo A."/>
            <person name="Labutti K."/>
            <person name="Pangilinan J."/>
            <person name="Lipzen A."/>
            <person name="Riley R."/>
            <person name="Andreopoulos W."/>
            <person name="He G."/>
            <person name="Johnson J."/>
            <person name="Barry K.W."/>
            <person name="Grigoriev I.V."/>
            <person name="Nagy L."/>
            <person name="Hibbett D."/>
            <person name="Henrissat B."/>
            <person name="Matheny P.B."/>
            <person name="Labbe J."/>
            <person name="Martin F."/>
        </authorList>
    </citation>
    <scope>NUCLEOTIDE SEQUENCE</scope>
    <source>
        <strain evidence="1">FP105234-sp</strain>
    </source>
</reference>
<comment type="caution">
    <text evidence="1">The sequence shown here is derived from an EMBL/GenBank/DDBJ whole genome shotgun (WGS) entry which is preliminary data.</text>
</comment>
<reference evidence="1" key="2">
    <citation type="journal article" date="2022" name="New Phytol.">
        <title>Evolutionary transition to the ectomycorrhizal habit in the genomes of a hyperdiverse lineage of mushroom-forming fungi.</title>
        <authorList>
            <person name="Looney B."/>
            <person name="Miyauchi S."/>
            <person name="Morin E."/>
            <person name="Drula E."/>
            <person name="Courty P.E."/>
            <person name="Kohler A."/>
            <person name="Kuo A."/>
            <person name="LaButti K."/>
            <person name="Pangilinan J."/>
            <person name="Lipzen A."/>
            <person name="Riley R."/>
            <person name="Andreopoulos W."/>
            <person name="He G."/>
            <person name="Johnson J."/>
            <person name="Nolan M."/>
            <person name="Tritt A."/>
            <person name="Barry K.W."/>
            <person name="Grigoriev I.V."/>
            <person name="Nagy L.G."/>
            <person name="Hibbett D."/>
            <person name="Henrissat B."/>
            <person name="Matheny P.B."/>
            <person name="Labbe J."/>
            <person name="Martin F.M."/>
        </authorList>
    </citation>
    <scope>NUCLEOTIDE SEQUENCE</scope>
    <source>
        <strain evidence="1">FP105234-sp</strain>
    </source>
</reference>
<evidence type="ECO:0000313" key="1">
    <source>
        <dbReference type="EMBL" id="KAI0050438.1"/>
    </source>
</evidence>
<keyword evidence="2" id="KW-1185">Reference proteome</keyword>
<proteinExistence type="predicted"/>
<dbReference type="EMBL" id="MU275861">
    <property type="protein sequence ID" value="KAI0050438.1"/>
    <property type="molecule type" value="Genomic_DNA"/>
</dbReference>